<protein>
    <submittedName>
        <fullName evidence="3">Phosphatase PAP2 family protein</fullName>
    </submittedName>
</protein>
<evidence type="ECO:0000256" key="1">
    <source>
        <dbReference type="SAM" id="Phobius"/>
    </source>
</evidence>
<keyword evidence="1" id="KW-1133">Transmembrane helix</keyword>
<evidence type="ECO:0000313" key="3">
    <source>
        <dbReference type="EMBL" id="TDM05209.1"/>
    </source>
</evidence>
<dbReference type="InterPro" id="IPR000326">
    <property type="entry name" value="PAP2/HPO"/>
</dbReference>
<dbReference type="Pfam" id="PF01569">
    <property type="entry name" value="PAP2"/>
    <property type="match status" value="1"/>
</dbReference>
<feature type="transmembrane region" description="Helical" evidence="1">
    <location>
        <begin position="190"/>
        <end position="211"/>
    </location>
</feature>
<gene>
    <name evidence="3" type="ORF">ERX29_10400</name>
</gene>
<keyword evidence="4" id="KW-1185">Reference proteome</keyword>
<dbReference type="Proteomes" id="UP000294802">
    <property type="component" value="Unassembled WGS sequence"/>
</dbReference>
<sequence>MAVMYRTFSVLFNRFQGGFMMTEPGMNRWTVHLLLFITLALFITMTIGLELHIHIFHSIDLITFKWWLSHFGEPQMNFRSGIVTGYFTFFAKYFDIATVVALTIFTAALFAWRKYYAFSVWLLTVVATGGLIGIVFKGMFHRARPYDHLLLDTGYSFPSGHSLSSSLFFIIILFVMLPHLKEKYQVYKPVIYIVSTISWLSILISRLYFHAHFLTDVIGGVAFGIFWVMLFVWLYQWLFDPVISKLMHSNKSFQMVQS</sequence>
<keyword evidence="1" id="KW-0812">Transmembrane</keyword>
<dbReference type="PANTHER" id="PTHR14969:SF13">
    <property type="entry name" value="AT30094P"/>
    <property type="match status" value="1"/>
</dbReference>
<accession>A0A4R6BS85</accession>
<dbReference type="SMART" id="SM00014">
    <property type="entry name" value="acidPPc"/>
    <property type="match status" value="1"/>
</dbReference>
<feature type="domain" description="Phosphatidic acid phosphatase type 2/haloperoxidase" evidence="2">
    <location>
        <begin position="116"/>
        <end position="232"/>
    </location>
</feature>
<dbReference type="SUPFAM" id="SSF48317">
    <property type="entry name" value="Acid phosphatase/Vanadium-dependent haloperoxidase"/>
    <property type="match status" value="1"/>
</dbReference>
<evidence type="ECO:0000313" key="4">
    <source>
        <dbReference type="Proteomes" id="UP000294802"/>
    </source>
</evidence>
<organism evidence="3 4">
    <name type="scientific">Macrococcus lamae</name>
    <dbReference type="NCBI Taxonomy" id="198484"/>
    <lineage>
        <taxon>Bacteria</taxon>
        <taxon>Bacillati</taxon>
        <taxon>Bacillota</taxon>
        <taxon>Bacilli</taxon>
        <taxon>Bacillales</taxon>
        <taxon>Staphylococcaceae</taxon>
        <taxon>Macrococcus</taxon>
    </lineage>
</organism>
<keyword evidence="1" id="KW-0472">Membrane</keyword>
<dbReference type="AlphaFoldDB" id="A0A4R6BS85"/>
<evidence type="ECO:0000259" key="2">
    <source>
        <dbReference type="SMART" id="SM00014"/>
    </source>
</evidence>
<dbReference type="Gene3D" id="1.20.144.10">
    <property type="entry name" value="Phosphatidic acid phosphatase type 2/haloperoxidase"/>
    <property type="match status" value="1"/>
</dbReference>
<comment type="caution">
    <text evidence="3">The sequence shown here is derived from an EMBL/GenBank/DDBJ whole genome shotgun (WGS) entry which is preliminary data.</text>
</comment>
<dbReference type="EMBL" id="SCWB01000023">
    <property type="protein sequence ID" value="TDM05209.1"/>
    <property type="molecule type" value="Genomic_DNA"/>
</dbReference>
<dbReference type="PANTHER" id="PTHR14969">
    <property type="entry name" value="SPHINGOSINE-1-PHOSPHATE PHOSPHOHYDROLASE"/>
    <property type="match status" value="1"/>
</dbReference>
<feature type="transmembrane region" description="Helical" evidence="1">
    <location>
        <begin position="93"/>
        <end position="112"/>
    </location>
</feature>
<dbReference type="OrthoDB" id="9789113at2"/>
<reference evidence="3 4" key="1">
    <citation type="submission" date="2019-01" db="EMBL/GenBank/DDBJ databases">
        <title>Draft genome sequences of the type strains of six Macrococcus species.</title>
        <authorList>
            <person name="Mazhar S."/>
            <person name="Altermann E."/>
            <person name="Hill C."/>
            <person name="Mcauliffe O."/>
        </authorList>
    </citation>
    <scope>NUCLEOTIDE SEQUENCE [LARGE SCALE GENOMIC DNA]</scope>
    <source>
        <strain evidence="3 4">CCM4815</strain>
    </source>
</reference>
<feature type="transmembrane region" description="Helical" evidence="1">
    <location>
        <begin position="217"/>
        <end position="238"/>
    </location>
</feature>
<feature type="transmembrane region" description="Helical" evidence="1">
    <location>
        <begin position="160"/>
        <end position="178"/>
    </location>
</feature>
<dbReference type="CDD" id="cd03392">
    <property type="entry name" value="PAP2_like_2"/>
    <property type="match status" value="1"/>
</dbReference>
<feature type="transmembrane region" description="Helical" evidence="1">
    <location>
        <begin position="29"/>
        <end position="49"/>
    </location>
</feature>
<feature type="transmembrane region" description="Helical" evidence="1">
    <location>
        <begin position="119"/>
        <end position="140"/>
    </location>
</feature>
<dbReference type="InterPro" id="IPR036938">
    <property type="entry name" value="PAP2/HPO_sf"/>
</dbReference>
<proteinExistence type="predicted"/>
<name>A0A4R6BS85_9STAP</name>